<evidence type="ECO:0000313" key="1">
    <source>
        <dbReference type="EMBL" id="KAF5795532.1"/>
    </source>
</evidence>
<name>A0A9K3NCM0_HELAN</name>
<reference evidence="1" key="2">
    <citation type="submission" date="2020-06" db="EMBL/GenBank/DDBJ databases">
        <title>Helianthus annuus Genome sequencing and assembly Release 2.</title>
        <authorList>
            <person name="Gouzy J."/>
            <person name="Langlade N."/>
            <person name="Munos S."/>
        </authorList>
    </citation>
    <scope>NUCLEOTIDE SEQUENCE</scope>
    <source>
        <tissue evidence="1">Leaves</tissue>
    </source>
</reference>
<evidence type="ECO:0000313" key="2">
    <source>
        <dbReference type="Proteomes" id="UP000215914"/>
    </source>
</evidence>
<dbReference type="Gramene" id="mRNA:HanXRQr2_Chr08g0340801">
    <property type="protein sequence ID" value="mRNA:HanXRQr2_Chr08g0340801"/>
    <property type="gene ID" value="HanXRQr2_Chr08g0340801"/>
</dbReference>
<comment type="caution">
    <text evidence="1">The sequence shown here is derived from an EMBL/GenBank/DDBJ whole genome shotgun (WGS) entry which is preliminary data.</text>
</comment>
<gene>
    <name evidence="1" type="ORF">HanXRQr2_Chr08g0340801</name>
</gene>
<keyword evidence="2" id="KW-1185">Reference proteome</keyword>
<protein>
    <submittedName>
        <fullName evidence="1">Uncharacterized protein</fullName>
    </submittedName>
</protein>
<accession>A0A9K3NCM0</accession>
<organism evidence="1 2">
    <name type="scientific">Helianthus annuus</name>
    <name type="common">Common sunflower</name>
    <dbReference type="NCBI Taxonomy" id="4232"/>
    <lineage>
        <taxon>Eukaryota</taxon>
        <taxon>Viridiplantae</taxon>
        <taxon>Streptophyta</taxon>
        <taxon>Embryophyta</taxon>
        <taxon>Tracheophyta</taxon>
        <taxon>Spermatophyta</taxon>
        <taxon>Magnoliopsida</taxon>
        <taxon>eudicotyledons</taxon>
        <taxon>Gunneridae</taxon>
        <taxon>Pentapetalae</taxon>
        <taxon>asterids</taxon>
        <taxon>campanulids</taxon>
        <taxon>Asterales</taxon>
        <taxon>Asteraceae</taxon>
        <taxon>Asteroideae</taxon>
        <taxon>Heliantheae alliance</taxon>
        <taxon>Heliantheae</taxon>
        <taxon>Helianthus</taxon>
    </lineage>
</organism>
<dbReference type="AlphaFoldDB" id="A0A9K3NCM0"/>
<reference evidence="1" key="1">
    <citation type="journal article" date="2017" name="Nature">
        <title>The sunflower genome provides insights into oil metabolism, flowering and Asterid evolution.</title>
        <authorList>
            <person name="Badouin H."/>
            <person name="Gouzy J."/>
            <person name="Grassa C.J."/>
            <person name="Murat F."/>
            <person name="Staton S.E."/>
            <person name="Cottret L."/>
            <person name="Lelandais-Briere C."/>
            <person name="Owens G.L."/>
            <person name="Carrere S."/>
            <person name="Mayjonade B."/>
            <person name="Legrand L."/>
            <person name="Gill N."/>
            <person name="Kane N.C."/>
            <person name="Bowers J.E."/>
            <person name="Hubner S."/>
            <person name="Bellec A."/>
            <person name="Berard A."/>
            <person name="Berges H."/>
            <person name="Blanchet N."/>
            <person name="Boniface M.C."/>
            <person name="Brunel D."/>
            <person name="Catrice O."/>
            <person name="Chaidir N."/>
            <person name="Claudel C."/>
            <person name="Donnadieu C."/>
            <person name="Faraut T."/>
            <person name="Fievet G."/>
            <person name="Helmstetter N."/>
            <person name="King M."/>
            <person name="Knapp S.J."/>
            <person name="Lai Z."/>
            <person name="Le Paslier M.C."/>
            <person name="Lippi Y."/>
            <person name="Lorenzon L."/>
            <person name="Mandel J.R."/>
            <person name="Marage G."/>
            <person name="Marchand G."/>
            <person name="Marquand E."/>
            <person name="Bret-Mestries E."/>
            <person name="Morien E."/>
            <person name="Nambeesan S."/>
            <person name="Nguyen T."/>
            <person name="Pegot-Espagnet P."/>
            <person name="Pouilly N."/>
            <person name="Raftis F."/>
            <person name="Sallet E."/>
            <person name="Schiex T."/>
            <person name="Thomas J."/>
            <person name="Vandecasteele C."/>
            <person name="Vares D."/>
            <person name="Vear F."/>
            <person name="Vautrin S."/>
            <person name="Crespi M."/>
            <person name="Mangin B."/>
            <person name="Burke J.M."/>
            <person name="Salse J."/>
            <person name="Munos S."/>
            <person name="Vincourt P."/>
            <person name="Rieseberg L.H."/>
            <person name="Langlade N.B."/>
        </authorList>
    </citation>
    <scope>NUCLEOTIDE SEQUENCE</scope>
    <source>
        <tissue evidence="1">Leaves</tissue>
    </source>
</reference>
<sequence>MITKSVFTHCCCHYLSTSDGAYSPFLWLLLVRYEADNDADLAIVYQFRKLISNL</sequence>
<proteinExistence type="predicted"/>
<dbReference type="Proteomes" id="UP000215914">
    <property type="component" value="Unassembled WGS sequence"/>
</dbReference>
<dbReference type="EMBL" id="MNCJ02000323">
    <property type="protein sequence ID" value="KAF5795532.1"/>
    <property type="molecule type" value="Genomic_DNA"/>
</dbReference>